<proteinExistence type="inferred from homology"/>
<dbReference type="Gene3D" id="3.40.50.2000">
    <property type="entry name" value="Glycogen Phosphorylase B"/>
    <property type="match status" value="2"/>
</dbReference>
<accession>A0A6A6L159</accession>
<keyword evidence="3" id="KW-1185">Reference proteome</keyword>
<evidence type="ECO:0000256" key="1">
    <source>
        <dbReference type="ARBA" id="ARBA00009995"/>
    </source>
</evidence>
<comment type="similarity">
    <text evidence="1">Belongs to the UDP-glycosyltransferase family.</text>
</comment>
<evidence type="ECO:0000313" key="2">
    <source>
        <dbReference type="EMBL" id="KAF2294095.1"/>
    </source>
</evidence>
<dbReference type="GO" id="GO:0080043">
    <property type="term" value="F:quercetin 3-O-glucosyltransferase activity"/>
    <property type="evidence" value="ECO:0007669"/>
    <property type="project" value="TreeGrafter"/>
</dbReference>
<dbReference type="AlphaFoldDB" id="A0A6A6L159"/>
<name>A0A6A6L159_HEVBR</name>
<gene>
    <name evidence="2" type="ORF">GH714_007462</name>
</gene>
<dbReference type="PANTHER" id="PTHR11926">
    <property type="entry name" value="GLUCOSYL/GLUCURONOSYL TRANSFERASES"/>
    <property type="match status" value="1"/>
</dbReference>
<evidence type="ECO:0000313" key="3">
    <source>
        <dbReference type="Proteomes" id="UP000467840"/>
    </source>
</evidence>
<dbReference type="EMBL" id="JAAGAX010000013">
    <property type="protein sequence ID" value="KAF2294095.1"/>
    <property type="molecule type" value="Genomic_DNA"/>
</dbReference>
<organism evidence="2 3">
    <name type="scientific">Hevea brasiliensis</name>
    <name type="common">Para rubber tree</name>
    <name type="synonym">Siphonia brasiliensis</name>
    <dbReference type="NCBI Taxonomy" id="3981"/>
    <lineage>
        <taxon>Eukaryota</taxon>
        <taxon>Viridiplantae</taxon>
        <taxon>Streptophyta</taxon>
        <taxon>Embryophyta</taxon>
        <taxon>Tracheophyta</taxon>
        <taxon>Spermatophyta</taxon>
        <taxon>Magnoliopsida</taxon>
        <taxon>eudicotyledons</taxon>
        <taxon>Gunneridae</taxon>
        <taxon>Pentapetalae</taxon>
        <taxon>rosids</taxon>
        <taxon>fabids</taxon>
        <taxon>Malpighiales</taxon>
        <taxon>Euphorbiaceae</taxon>
        <taxon>Crotonoideae</taxon>
        <taxon>Micrandreae</taxon>
        <taxon>Hevea</taxon>
    </lineage>
</organism>
<dbReference type="Proteomes" id="UP000467840">
    <property type="component" value="Chromosome 7"/>
</dbReference>
<sequence>MQNADASCLTNGYLDNVIDWIPAMEGIRLKDLPTFILITDPNDIFFNYNLKSLNNSMKAKGLILNTFDELDKEVLDVINTTFPVLYTIGPLSMLQQNLSSPKFESIESNLWKEDNECLSWLDKREPKSVVYVNFGSLITVVFIGVPKMATSTAVPETQKAEIESLRLKDLKAKNYLFQAINRATLETILHKDTSKQIWDSMKKKYQGSARARRQQLQALRSEFETLWMKSGESITDYFSRVMTIVNKCEFMELRQRISLSLRRYSVP</sequence>
<dbReference type="PANTHER" id="PTHR11926:SF1283">
    <property type="entry name" value="GLYCOSYLTRANSFERASE"/>
    <property type="match status" value="1"/>
</dbReference>
<dbReference type="GO" id="GO:0080044">
    <property type="term" value="F:quercetin 7-O-glucosyltransferase activity"/>
    <property type="evidence" value="ECO:0007669"/>
    <property type="project" value="TreeGrafter"/>
</dbReference>
<dbReference type="SUPFAM" id="SSF53756">
    <property type="entry name" value="UDP-Glycosyltransferase/glycogen phosphorylase"/>
    <property type="match status" value="1"/>
</dbReference>
<protein>
    <recommendedName>
        <fullName evidence="4">Anthocyanidin 3-O-glucosyltransferase</fullName>
    </recommendedName>
</protein>
<reference evidence="2 3" key="1">
    <citation type="journal article" date="2020" name="Mol. Plant">
        <title>The Chromosome-Based Rubber Tree Genome Provides New Insights into Spurge Genome Evolution and Rubber Biosynthesis.</title>
        <authorList>
            <person name="Liu J."/>
            <person name="Shi C."/>
            <person name="Shi C.C."/>
            <person name="Li W."/>
            <person name="Zhang Q.J."/>
            <person name="Zhang Y."/>
            <person name="Li K."/>
            <person name="Lu H.F."/>
            <person name="Shi C."/>
            <person name="Zhu S.T."/>
            <person name="Xiao Z.Y."/>
            <person name="Nan H."/>
            <person name="Yue Y."/>
            <person name="Zhu X.G."/>
            <person name="Wu Y."/>
            <person name="Hong X.N."/>
            <person name="Fan G.Y."/>
            <person name="Tong Y."/>
            <person name="Zhang D."/>
            <person name="Mao C.L."/>
            <person name="Liu Y.L."/>
            <person name="Hao S.J."/>
            <person name="Liu W.Q."/>
            <person name="Lv M.Q."/>
            <person name="Zhang H.B."/>
            <person name="Liu Y."/>
            <person name="Hu-Tang G.R."/>
            <person name="Wang J.P."/>
            <person name="Wang J.H."/>
            <person name="Sun Y.H."/>
            <person name="Ni S.B."/>
            <person name="Chen W.B."/>
            <person name="Zhang X.C."/>
            <person name="Jiao Y.N."/>
            <person name="Eichler E.E."/>
            <person name="Li G.H."/>
            <person name="Liu X."/>
            <person name="Gao L.Z."/>
        </authorList>
    </citation>
    <scope>NUCLEOTIDE SEQUENCE [LARGE SCALE GENOMIC DNA]</scope>
    <source>
        <strain evidence="3">cv. GT1</strain>
        <tissue evidence="2">Leaf</tissue>
    </source>
</reference>
<comment type="caution">
    <text evidence="2">The sequence shown here is derived from an EMBL/GenBank/DDBJ whole genome shotgun (WGS) entry which is preliminary data.</text>
</comment>
<dbReference type="Pfam" id="PF14223">
    <property type="entry name" value="Retrotran_gag_2"/>
    <property type="match status" value="1"/>
</dbReference>
<evidence type="ECO:0008006" key="4">
    <source>
        <dbReference type="Google" id="ProtNLM"/>
    </source>
</evidence>